<protein>
    <submittedName>
        <fullName evidence="4">Dynactin domain-containing protein</fullName>
    </submittedName>
</protein>
<keyword evidence="1" id="KW-0175">Coiled coil</keyword>
<dbReference type="STRING" id="6313.A0A158P5Z7"/>
<keyword evidence="3" id="KW-1185">Reference proteome</keyword>
<evidence type="ECO:0000259" key="2">
    <source>
        <dbReference type="Pfam" id="PF12455"/>
    </source>
</evidence>
<evidence type="ECO:0000313" key="4">
    <source>
        <dbReference type="WBParaSite" id="ACAC_0000040101-mRNA-1"/>
    </source>
</evidence>
<feature type="coiled-coil region" evidence="1">
    <location>
        <begin position="342"/>
        <end position="394"/>
    </location>
</feature>
<evidence type="ECO:0000313" key="3">
    <source>
        <dbReference type="Proteomes" id="UP000035642"/>
    </source>
</evidence>
<feature type="domain" description="Dynein associated protein" evidence="2">
    <location>
        <begin position="101"/>
        <end position="188"/>
    </location>
</feature>
<name>A0A158P5Z7_ANGCA</name>
<feature type="coiled-coil region" evidence="1">
    <location>
        <begin position="17"/>
        <end position="58"/>
    </location>
</feature>
<dbReference type="WBParaSite" id="ACAC_0000040101-mRNA-1">
    <property type="protein sequence ID" value="ACAC_0000040101-mRNA-1"/>
    <property type="gene ID" value="ACAC_0000040101"/>
</dbReference>
<dbReference type="InterPro" id="IPR022157">
    <property type="entry name" value="Dynactin"/>
</dbReference>
<accession>A0A158P5Z7</accession>
<sequence>MCTFQLQIRMKQEENHRDELVSTIMKFRKKVGELNEEIQDLKDQLLEVLNELQVLKYQEQLLGRKSEESSIASIASQMQVNANRTFAEFPEVPGGTRREHVTKSHKAEQWAHSARITYTMNALVAVCGQFESALTNISLEDLARLAQLQPEMSTQEKVIDGYLELLRQSRLDAETSLENMEKVVIYFQPGMDGCDVSKLVDMVNSALAECERLAIRAGKSVPTNDCLKLTPQVNDDIQSAIHHLERLALILHETCSIASVQINMNPELDGFESTRLKEMIHGEVEKVNGSITLEKTDERIRRVVGNIVNKMISRFCNYKVMLRLNMAEARIESAGKQDNVKMQHLEAKIEQLVTDNKKKQIEFDETMDALQKELKESERENAELKQMAKNFSRKTLLENIQRIESRATMSSAQVTSQVGIVLGREESALLEQQLADSRDALRRATLEIIELKTALSLAQPHSGVMRLPDMVCGPETLRMKENDAGLEAISKEIEQLKRDELKYLVYIRDPSRPRHLQEQDKIQFEKERNAYNDKVSTVRCAKYGSQDFKDICNKLGVKVDNICN</sequence>
<reference evidence="4" key="2">
    <citation type="submission" date="2016-04" db="UniProtKB">
        <authorList>
            <consortium name="WormBaseParasite"/>
        </authorList>
    </citation>
    <scope>IDENTIFICATION</scope>
</reference>
<dbReference type="Proteomes" id="UP000035642">
    <property type="component" value="Unassembled WGS sequence"/>
</dbReference>
<proteinExistence type="predicted"/>
<organism evidence="3 4">
    <name type="scientific">Angiostrongylus cantonensis</name>
    <name type="common">Rat lungworm</name>
    <dbReference type="NCBI Taxonomy" id="6313"/>
    <lineage>
        <taxon>Eukaryota</taxon>
        <taxon>Metazoa</taxon>
        <taxon>Ecdysozoa</taxon>
        <taxon>Nematoda</taxon>
        <taxon>Chromadorea</taxon>
        <taxon>Rhabditida</taxon>
        <taxon>Rhabditina</taxon>
        <taxon>Rhabditomorpha</taxon>
        <taxon>Strongyloidea</taxon>
        <taxon>Metastrongylidae</taxon>
        <taxon>Angiostrongylus</taxon>
    </lineage>
</organism>
<dbReference type="Pfam" id="PF12455">
    <property type="entry name" value="Dynactin"/>
    <property type="match status" value="1"/>
</dbReference>
<evidence type="ECO:0000256" key="1">
    <source>
        <dbReference type="SAM" id="Coils"/>
    </source>
</evidence>
<reference evidence="3" key="1">
    <citation type="submission" date="2012-09" db="EMBL/GenBank/DDBJ databases">
        <authorList>
            <person name="Martin A.A."/>
        </authorList>
    </citation>
    <scope>NUCLEOTIDE SEQUENCE</scope>
</reference>
<dbReference type="AlphaFoldDB" id="A0A158P5Z7"/>